<dbReference type="Proteomes" id="UP000054064">
    <property type="component" value="Unassembled WGS sequence"/>
</dbReference>
<dbReference type="EMBL" id="KL517451">
    <property type="protein sequence ID" value="KFO88496.1"/>
    <property type="molecule type" value="Genomic_DNA"/>
</dbReference>
<feature type="region of interest" description="Disordered" evidence="1">
    <location>
        <begin position="1"/>
        <end position="44"/>
    </location>
</feature>
<evidence type="ECO:0000256" key="1">
    <source>
        <dbReference type="SAM" id="MobiDB-lite"/>
    </source>
</evidence>
<keyword evidence="3" id="KW-1185">Reference proteome</keyword>
<dbReference type="AlphaFoldDB" id="A0A091GY89"/>
<gene>
    <name evidence="2" type="ORF">N320_12614</name>
</gene>
<feature type="non-terminal residue" evidence="2">
    <location>
        <position position="44"/>
    </location>
</feature>
<reference evidence="2 3" key="1">
    <citation type="submission" date="2014-04" db="EMBL/GenBank/DDBJ databases">
        <title>Genome evolution of avian class.</title>
        <authorList>
            <person name="Zhang G."/>
            <person name="Li C."/>
        </authorList>
    </citation>
    <scope>NUCLEOTIDE SEQUENCE [LARGE SCALE GENOMIC DNA]</scope>
    <source>
        <strain evidence="2">BGI_N320</strain>
    </source>
</reference>
<sequence length="44" mass="5007">RAVINRRKEGADVRHSSAYDTREEHLEKQDASVAPGQLSFHVNM</sequence>
<organism evidence="2 3">
    <name type="scientific">Buceros rhinoceros silvestris</name>
    <dbReference type="NCBI Taxonomy" id="175836"/>
    <lineage>
        <taxon>Eukaryota</taxon>
        <taxon>Metazoa</taxon>
        <taxon>Chordata</taxon>
        <taxon>Craniata</taxon>
        <taxon>Vertebrata</taxon>
        <taxon>Euteleostomi</taxon>
        <taxon>Archelosauria</taxon>
        <taxon>Archosauria</taxon>
        <taxon>Dinosauria</taxon>
        <taxon>Saurischia</taxon>
        <taxon>Theropoda</taxon>
        <taxon>Coelurosauria</taxon>
        <taxon>Aves</taxon>
        <taxon>Neognathae</taxon>
        <taxon>Neoaves</taxon>
        <taxon>Telluraves</taxon>
        <taxon>Coraciimorphae</taxon>
        <taxon>Bucerotiformes</taxon>
        <taxon>Bucerotidae</taxon>
        <taxon>Buceros</taxon>
    </lineage>
</organism>
<protein>
    <submittedName>
        <fullName evidence="2">Uncharacterized protein</fullName>
    </submittedName>
</protein>
<accession>A0A091GY89</accession>
<feature type="non-terminal residue" evidence="2">
    <location>
        <position position="1"/>
    </location>
</feature>
<evidence type="ECO:0000313" key="2">
    <source>
        <dbReference type="EMBL" id="KFO88496.1"/>
    </source>
</evidence>
<feature type="compositionally biased region" description="Basic and acidic residues" evidence="1">
    <location>
        <begin position="1"/>
        <end position="30"/>
    </location>
</feature>
<evidence type="ECO:0000313" key="3">
    <source>
        <dbReference type="Proteomes" id="UP000054064"/>
    </source>
</evidence>
<proteinExistence type="predicted"/>
<name>A0A091GY89_BUCRH</name>